<evidence type="ECO:0000313" key="1">
    <source>
        <dbReference type="EMBL" id="MBK1842052.1"/>
    </source>
</evidence>
<proteinExistence type="predicted"/>
<name>A0ABS1FF90_9PROT</name>
<dbReference type="EMBL" id="JAENHM010000077">
    <property type="protein sequence ID" value="MBK1842052.1"/>
    <property type="molecule type" value="Genomic_DNA"/>
</dbReference>
<dbReference type="RefSeq" id="WP_200198721.1">
    <property type="nucleotide sequence ID" value="NZ_JAENHM010000077.1"/>
</dbReference>
<comment type="caution">
    <text evidence="1">The sequence shown here is derived from an EMBL/GenBank/DDBJ whole genome shotgun (WGS) entry which is preliminary data.</text>
</comment>
<gene>
    <name evidence="1" type="ORF">JHL17_32115</name>
</gene>
<dbReference type="Proteomes" id="UP000652760">
    <property type="component" value="Unassembled WGS sequence"/>
</dbReference>
<accession>A0ABS1FF90</accession>
<reference evidence="2" key="1">
    <citation type="submission" date="2021-01" db="EMBL/GenBank/DDBJ databases">
        <title>Genome public.</title>
        <authorList>
            <person name="Liu C."/>
            <person name="Sun Q."/>
        </authorList>
    </citation>
    <scope>NUCLEOTIDE SEQUENCE [LARGE SCALE GENOMIC DNA]</scope>
    <source>
        <strain evidence="2">YIM B02556</strain>
    </source>
</reference>
<evidence type="ECO:0000313" key="2">
    <source>
        <dbReference type="Proteomes" id="UP000652760"/>
    </source>
</evidence>
<protein>
    <submittedName>
        <fullName evidence="1">Uncharacterized protein</fullName>
    </submittedName>
</protein>
<sequence length="101" mass="11454">MVAGEDNFRKVAARRTGIVEKPLEQIYRCFVARGFNPGYQQLYPEAGTAIWSFTQGVTYGAMVDFSRIAPSRTEVTVLGLKEGDWNLYPENIWESRVTPCM</sequence>
<organism evidence="1 2">
    <name type="scientific">Azospirillum endophyticum</name>
    <dbReference type="NCBI Taxonomy" id="2800326"/>
    <lineage>
        <taxon>Bacteria</taxon>
        <taxon>Pseudomonadati</taxon>
        <taxon>Pseudomonadota</taxon>
        <taxon>Alphaproteobacteria</taxon>
        <taxon>Rhodospirillales</taxon>
        <taxon>Azospirillaceae</taxon>
        <taxon>Azospirillum</taxon>
    </lineage>
</organism>
<keyword evidence="2" id="KW-1185">Reference proteome</keyword>